<evidence type="ECO:0000256" key="1">
    <source>
        <dbReference type="SAM" id="Phobius"/>
    </source>
</evidence>
<dbReference type="AlphaFoldDB" id="A0A6A6NA34"/>
<dbReference type="Proteomes" id="UP000467840">
    <property type="component" value="Chromosome 11"/>
</dbReference>
<keyword evidence="1" id="KW-1133">Transmembrane helix</keyword>
<protein>
    <submittedName>
        <fullName evidence="2">Uncharacterized protein</fullName>
    </submittedName>
</protein>
<dbReference type="EMBL" id="JAAGAX010000002">
    <property type="protein sequence ID" value="KAF2322257.1"/>
    <property type="molecule type" value="Genomic_DNA"/>
</dbReference>
<evidence type="ECO:0000313" key="3">
    <source>
        <dbReference type="Proteomes" id="UP000467840"/>
    </source>
</evidence>
<keyword evidence="3" id="KW-1185">Reference proteome</keyword>
<sequence length="83" mass="9577">MAKGLRDNLLWWIRWDVTLSIISVGAEGISAALEQTSPHKVKAARYGLIMAIVSVLLRFVDLAYKYMLLRDKKMRPDNKHQHQ</sequence>
<keyword evidence="1" id="KW-0812">Transmembrane</keyword>
<evidence type="ECO:0000313" key="2">
    <source>
        <dbReference type="EMBL" id="KAF2322257.1"/>
    </source>
</evidence>
<organism evidence="2 3">
    <name type="scientific">Hevea brasiliensis</name>
    <name type="common">Para rubber tree</name>
    <name type="synonym">Siphonia brasiliensis</name>
    <dbReference type="NCBI Taxonomy" id="3981"/>
    <lineage>
        <taxon>Eukaryota</taxon>
        <taxon>Viridiplantae</taxon>
        <taxon>Streptophyta</taxon>
        <taxon>Embryophyta</taxon>
        <taxon>Tracheophyta</taxon>
        <taxon>Spermatophyta</taxon>
        <taxon>Magnoliopsida</taxon>
        <taxon>eudicotyledons</taxon>
        <taxon>Gunneridae</taxon>
        <taxon>Pentapetalae</taxon>
        <taxon>rosids</taxon>
        <taxon>fabids</taxon>
        <taxon>Malpighiales</taxon>
        <taxon>Euphorbiaceae</taxon>
        <taxon>Crotonoideae</taxon>
        <taxon>Micrandreae</taxon>
        <taxon>Hevea</taxon>
    </lineage>
</organism>
<reference evidence="2 3" key="1">
    <citation type="journal article" date="2020" name="Mol. Plant">
        <title>The Chromosome-Based Rubber Tree Genome Provides New Insights into Spurge Genome Evolution and Rubber Biosynthesis.</title>
        <authorList>
            <person name="Liu J."/>
            <person name="Shi C."/>
            <person name="Shi C.C."/>
            <person name="Li W."/>
            <person name="Zhang Q.J."/>
            <person name="Zhang Y."/>
            <person name="Li K."/>
            <person name="Lu H.F."/>
            <person name="Shi C."/>
            <person name="Zhu S.T."/>
            <person name="Xiao Z.Y."/>
            <person name="Nan H."/>
            <person name="Yue Y."/>
            <person name="Zhu X.G."/>
            <person name="Wu Y."/>
            <person name="Hong X.N."/>
            <person name="Fan G.Y."/>
            <person name="Tong Y."/>
            <person name="Zhang D."/>
            <person name="Mao C.L."/>
            <person name="Liu Y.L."/>
            <person name="Hao S.J."/>
            <person name="Liu W.Q."/>
            <person name="Lv M.Q."/>
            <person name="Zhang H.B."/>
            <person name="Liu Y."/>
            <person name="Hu-Tang G.R."/>
            <person name="Wang J.P."/>
            <person name="Wang J.H."/>
            <person name="Sun Y.H."/>
            <person name="Ni S.B."/>
            <person name="Chen W.B."/>
            <person name="Zhang X.C."/>
            <person name="Jiao Y.N."/>
            <person name="Eichler E.E."/>
            <person name="Li G.H."/>
            <person name="Liu X."/>
            <person name="Gao L.Z."/>
        </authorList>
    </citation>
    <scope>NUCLEOTIDE SEQUENCE [LARGE SCALE GENOMIC DNA]</scope>
    <source>
        <strain evidence="3">cv. GT1</strain>
        <tissue evidence="2">Leaf</tissue>
    </source>
</reference>
<feature type="transmembrane region" description="Helical" evidence="1">
    <location>
        <begin position="45"/>
        <end position="64"/>
    </location>
</feature>
<comment type="caution">
    <text evidence="2">The sequence shown here is derived from an EMBL/GenBank/DDBJ whole genome shotgun (WGS) entry which is preliminary data.</text>
</comment>
<proteinExistence type="predicted"/>
<accession>A0A6A6NA34</accession>
<gene>
    <name evidence="2" type="ORF">GH714_009589</name>
</gene>
<keyword evidence="1" id="KW-0472">Membrane</keyword>
<name>A0A6A6NA34_HEVBR</name>